<dbReference type="PATRIC" id="fig|1218567.3.peg.3595"/>
<evidence type="ECO:0000313" key="2">
    <source>
        <dbReference type="Proteomes" id="UP000011873"/>
    </source>
</evidence>
<protein>
    <submittedName>
        <fullName evidence="1">Uncharacterized protein</fullName>
    </submittedName>
</protein>
<gene>
    <name evidence="1" type="ORF">LEP1GSC016_0837</name>
</gene>
<reference evidence="1 2" key="1">
    <citation type="submission" date="2013-01" db="EMBL/GenBank/DDBJ databases">
        <authorList>
            <person name="Harkins D.M."/>
            <person name="Durkin A.S."/>
            <person name="Brinkac L.M."/>
            <person name="Haft D.H."/>
            <person name="Selengut J.D."/>
            <person name="Sanka R."/>
            <person name="DePew J."/>
            <person name="Purushe J."/>
            <person name="Galloway R.L."/>
            <person name="Vinetz J.M."/>
            <person name="Sutton G.G."/>
            <person name="Nierman W.C."/>
            <person name="Fouts D.E."/>
        </authorList>
    </citation>
    <scope>NUCLEOTIDE SEQUENCE [LARGE SCALE GENOMIC DNA]</scope>
    <source>
        <strain evidence="1 2">Sponselee CDC</strain>
    </source>
</reference>
<dbReference type="Proteomes" id="UP000011873">
    <property type="component" value="Unassembled WGS sequence"/>
</dbReference>
<evidence type="ECO:0000313" key="1">
    <source>
        <dbReference type="EMBL" id="EMJ79025.1"/>
    </source>
</evidence>
<sequence length="49" mass="6033">MIPLEKRNIESKRIRYYNNSKSLYIRILKRKKILKITKKELISFYSSLD</sequence>
<accession>M6BYV3</accession>
<dbReference type="EMBL" id="ANMU01000138">
    <property type="protein sequence ID" value="EMJ79025.1"/>
    <property type="molecule type" value="Genomic_DNA"/>
</dbReference>
<name>M6BYV3_LEPBO</name>
<proteinExistence type="predicted"/>
<comment type="caution">
    <text evidence="1">The sequence shown here is derived from an EMBL/GenBank/DDBJ whole genome shotgun (WGS) entry which is preliminary data.</text>
</comment>
<organism evidence="1 2">
    <name type="scientific">Leptospira borgpetersenii serovar Hardjo-bovis str. Sponselee</name>
    <dbReference type="NCBI Taxonomy" id="1303729"/>
    <lineage>
        <taxon>Bacteria</taxon>
        <taxon>Pseudomonadati</taxon>
        <taxon>Spirochaetota</taxon>
        <taxon>Spirochaetia</taxon>
        <taxon>Leptospirales</taxon>
        <taxon>Leptospiraceae</taxon>
        <taxon>Leptospira</taxon>
    </lineage>
</organism>
<dbReference type="AlphaFoldDB" id="M6BYV3"/>